<keyword evidence="1" id="KW-0472">Membrane</keyword>
<feature type="transmembrane region" description="Helical" evidence="1">
    <location>
        <begin position="333"/>
        <end position="356"/>
    </location>
</feature>
<feature type="transmembrane region" description="Helical" evidence="1">
    <location>
        <begin position="12"/>
        <end position="36"/>
    </location>
</feature>
<protein>
    <submittedName>
        <fullName evidence="2">DUF6350 family protein</fullName>
    </submittedName>
</protein>
<evidence type="ECO:0000313" key="3">
    <source>
        <dbReference type="Proteomes" id="UP001183388"/>
    </source>
</evidence>
<organism evidence="2 3">
    <name type="scientific">Streptomyces boetiae</name>
    <dbReference type="NCBI Taxonomy" id="3075541"/>
    <lineage>
        <taxon>Bacteria</taxon>
        <taxon>Bacillati</taxon>
        <taxon>Actinomycetota</taxon>
        <taxon>Actinomycetes</taxon>
        <taxon>Kitasatosporales</taxon>
        <taxon>Streptomycetaceae</taxon>
        <taxon>Streptomyces</taxon>
    </lineage>
</organism>
<proteinExistence type="predicted"/>
<feature type="transmembrane region" description="Helical" evidence="1">
    <location>
        <begin position="112"/>
        <end position="136"/>
    </location>
</feature>
<keyword evidence="1" id="KW-0812">Transmembrane</keyword>
<evidence type="ECO:0000256" key="1">
    <source>
        <dbReference type="SAM" id="Phobius"/>
    </source>
</evidence>
<feature type="transmembrane region" description="Helical" evidence="1">
    <location>
        <begin position="299"/>
        <end position="321"/>
    </location>
</feature>
<evidence type="ECO:0000313" key="2">
    <source>
        <dbReference type="EMBL" id="MDT0308502.1"/>
    </source>
</evidence>
<feature type="transmembrane region" description="Helical" evidence="1">
    <location>
        <begin position="74"/>
        <end position="92"/>
    </location>
</feature>
<dbReference type="InterPro" id="IPR045931">
    <property type="entry name" value="DUF6350"/>
</dbReference>
<reference evidence="3" key="1">
    <citation type="submission" date="2023-07" db="EMBL/GenBank/DDBJ databases">
        <title>30 novel species of actinomycetes from the DSMZ collection.</title>
        <authorList>
            <person name="Nouioui I."/>
        </authorList>
    </citation>
    <scope>NUCLEOTIDE SEQUENCE [LARGE SCALE GENOMIC DNA]</scope>
    <source>
        <strain evidence="3">DSM 44917</strain>
    </source>
</reference>
<dbReference type="EMBL" id="JAVREN010000023">
    <property type="protein sequence ID" value="MDT0308502.1"/>
    <property type="molecule type" value="Genomic_DNA"/>
</dbReference>
<feature type="non-terminal residue" evidence="2">
    <location>
        <position position="367"/>
    </location>
</feature>
<accession>A0ABU2LAF9</accession>
<feature type="transmembrane region" description="Helical" evidence="1">
    <location>
        <begin position="234"/>
        <end position="252"/>
    </location>
</feature>
<keyword evidence="1" id="KW-1133">Transmembrane helix</keyword>
<comment type="caution">
    <text evidence="2">The sequence shown here is derived from an EMBL/GenBank/DDBJ whole genome shotgun (WGS) entry which is preliminary data.</text>
</comment>
<name>A0ABU2LAF9_9ACTN</name>
<dbReference type="RefSeq" id="WP_311631453.1">
    <property type="nucleotide sequence ID" value="NZ_JAVREN010000023.1"/>
</dbReference>
<gene>
    <name evidence="2" type="ORF">RM780_16275</name>
</gene>
<keyword evidence="3" id="KW-1185">Reference proteome</keyword>
<dbReference type="Proteomes" id="UP001183388">
    <property type="component" value="Unassembled WGS sequence"/>
</dbReference>
<feature type="transmembrane region" description="Helical" evidence="1">
    <location>
        <begin position="190"/>
        <end position="214"/>
    </location>
</feature>
<sequence>MRLLVRNRVRRLLEGLLAAVLGLGTLAVLVLLLWTFSPHADGGLTGALRLAADLWLLAHGAELLRPGPPGAPPAPVGVTPLLLTALPCCLLLRAVRVAGAEPGPPGGTRGALWVAGGYLLGVAAAVAWTASAPIAVRPAHAALHVPPFVLLVAVAGAWATGGAPAARGLARRLPPGVRRALTRRRLRDAVRVATAGLLAYCVAGALLAAGALLVRVRAAQESFGELGGDGTGRLAVLLLTLTLMPNAALWAVSYGLGPGFALGAGAAAGPLSAPGGGVPGLPPFPLFAALPAPGPPEHAWAWAAAAVVPAAGLAAAVRCAIRAAVPVPRQRAAAGWAGTALTVLLAACLLGLALGLRAGLAGGPLGT</sequence>
<feature type="transmembrane region" description="Helical" evidence="1">
    <location>
        <begin position="148"/>
        <end position="169"/>
    </location>
</feature>
<feature type="transmembrane region" description="Helical" evidence="1">
    <location>
        <begin position="259"/>
        <end position="279"/>
    </location>
</feature>
<dbReference type="Pfam" id="PF19877">
    <property type="entry name" value="DUF6350"/>
    <property type="match status" value="1"/>
</dbReference>